<feature type="domain" description="Ig-like" evidence="6">
    <location>
        <begin position="163"/>
        <end position="261"/>
    </location>
</feature>
<dbReference type="InterPro" id="IPR013162">
    <property type="entry name" value="CD80_C2-set"/>
</dbReference>
<sequence>VHQSVVSSVGGRADLPCNMTSPISSDDPALLILWYKSGIYKPIYTLDLRSDPPTHWKNPSVLGSRASITFHPSSTSTFHPSSSSYHSSSSSSSTHYYPSSSSSTSFHSSNHPPSSSSTSSSSTSTLVLQRVKADDEGAYRCKVSFRTSPTLTAITNLTVIVPPRRLSVYTDLGLEARSIVGPFTEGDTLGLTCRATGGSPLPDVTWWEGTALLDITSEVATLDLVTNTLVVPTLTRRDLHRTLTCQAANSNLTAPLLTTVTLDMNFPPLWVRLRSSREPVSAGQEYVVVCQAAGARPPATLTWRLGPTLLPTHHTKTSEGGNITTSEVLLRPEVEDSGKVLSCLAHSPAVPTRPLRDDWLLNVYYVPESILRPGSSLNLTNIEEGDDVYFECSVKANPWVYKIIWLHEDDELQHNVTGGIIISNQSLVLQRVSRTASGNYYCVASNIEGDGKSNPVQLSVKYAPVCRDPQVTYHGAARLEQVNIPCQLDAHPPPYLYRWTFNNSGESVDIPKDHIQAGDSGSTVSYTPNTELDYGTLLCWGTNTVGHQTRPCVFHVFPAGRPDPVYNCSSYNLSIGAVYVRCVAGFDGGLPQTFVMELYDNHSDTILLGNDTGKIPRFRVSNLPSGRTLRVKVFSTNAKGRSDIVFLNVYTLKDMAEKRTAAVKPSPPQGQSSGGVGGVGGVVGGVVGVVLGVLVGLLLVLILIPPPPPPTLTTPLPPLLLPLLPTDSPIRNSDEKNPDVIPHAECEGVTTISSVTLPTNYVVTLPHTRHLYTQPKVKVDGGGSEVTSGVATPPYTPSPPRIIGRRYTQRRDTQGSDNEATTPLIPSQKESSV</sequence>
<dbReference type="CDD" id="cd00096">
    <property type="entry name" value="Ig"/>
    <property type="match status" value="1"/>
</dbReference>
<keyword evidence="2 5" id="KW-0472">Membrane</keyword>
<protein>
    <recommendedName>
        <fullName evidence="6">Ig-like domain-containing protein</fullName>
    </recommendedName>
</protein>
<feature type="transmembrane region" description="Helical" evidence="5">
    <location>
        <begin position="676"/>
        <end position="704"/>
    </location>
</feature>
<dbReference type="Proteomes" id="UP001292094">
    <property type="component" value="Unassembled WGS sequence"/>
</dbReference>
<keyword evidence="8" id="KW-1185">Reference proteome</keyword>
<dbReference type="AlphaFoldDB" id="A0AAE1NS52"/>
<gene>
    <name evidence="7" type="ORF">Pmani_032863</name>
</gene>
<evidence type="ECO:0000256" key="1">
    <source>
        <dbReference type="ARBA" id="ARBA00004167"/>
    </source>
</evidence>
<dbReference type="InterPro" id="IPR013151">
    <property type="entry name" value="Immunoglobulin_dom"/>
</dbReference>
<organism evidence="7 8">
    <name type="scientific">Petrolisthes manimaculis</name>
    <dbReference type="NCBI Taxonomy" id="1843537"/>
    <lineage>
        <taxon>Eukaryota</taxon>
        <taxon>Metazoa</taxon>
        <taxon>Ecdysozoa</taxon>
        <taxon>Arthropoda</taxon>
        <taxon>Crustacea</taxon>
        <taxon>Multicrustacea</taxon>
        <taxon>Malacostraca</taxon>
        <taxon>Eumalacostraca</taxon>
        <taxon>Eucarida</taxon>
        <taxon>Decapoda</taxon>
        <taxon>Pleocyemata</taxon>
        <taxon>Anomura</taxon>
        <taxon>Galatheoidea</taxon>
        <taxon>Porcellanidae</taxon>
        <taxon>Petrolisthes</taxon>
    </lineage>
</organism>
<dbReference type="SUPFAM" id="SSF48726">
    <property type="entry name" value="Immunoglobulin"/>
    <property type="match status" value="5"/>
</dbReference>
<keyword evidence="3" id="KW-1015">Disulfide bond</keyword>
<comment type="caution">
    <text evidence="7">The sequence shown here is derived from an EMBL/GenBank/DDBJ whole genome shotgun (WGS) entry which is preliminary data.</text>
</comment>
<dbReference type="SMART" id="SM00409">
    <property type="entry name" value="IG"/>
    <property type="match status" value="4"/>
</dbReference>
<feature type="compositionally biased region" description="Polar residues" evidence="4">
    <location>
        <begin position="815"/>
        <end position="833"/>
    </location>
</feature>
<dbReference type="InterPro" id="IPR013783">
    <property type="entry name" value="Ig-like_fold"/>
</dbReference>
<dbReference type="SUPFAM" id="SSF49265">
    <property type="entry name" value="Fibronectin type III"/>
    <property type="match status" value="1"/>
</dbReference>
<feature type="domain" description="Ig-like" evidence="6">
    <location>
        <begin position="1"/>
        <end position="152"/>
    </location>
</feature>
<dbReference type="InterPro" id="IPR036116">
    <property type="entry name" value="FN3_sf"/>
</dbReference>
<feature type="region of interest" description="Disordered" evidence="4">
    <location>
        <begin position="101"/>
        <end position="123"/>
    </location>
</feature>
<feature type="domain" description="Ig-like" evidence="6">
    <location>
        <begin position="469"/>
        <end position="539"/>
    </location>
</feature>
<comment type="subcellular location">
    <subcellularLocation>
        <location evidence="1">Membrane</location>
        <topology evidence="1">Single-pass membrane protein</topology>
    </subcellularLocation>
</comment>
<evidence type="ECO:0000256" key="4">
    <source>
        <dbReference type="SAM" id="MobiDB-lite"/>
    </source>
</evidence>
<dbReference type="InterPro" id="IPR007110">
    <property type="entry name" value="Ig-like_dom"/>
</dbReference>
<keyword evidence="5" id="KW-0812">Transmembrane</keyword>
<feature type="non-terminal residue" evidence="7">
    <location>
        <position position="833"/>
    </location>
</feature>
<evidence type="ECO:0000256" key="2">
    <source>
        <dbReference type="ARBA" id="ARBA00023136"/>
    </source>
</evidence>
<evidence type="ECO:0000256" key="3">
    <source>
        <dbReference type="ARBA" id="ARBA00023157"/>
    </source>
</evidence>
<dbReference type="PANTHER" id="PTHR23278:SF19">
    <property type="entry name" value="OBSCURIN"/>
    <property type="match status" value="1"/>
</dbReference>
<dbReference type="EMBL" id="JAWZYT010004269">
    <property type="protein sequence ID" value="KAK4294521.1"/>
    <property type="molecule type" value="Genomic_DNA"/>
</dbReference>
<proteinExistence type="predicted"/>
<dbReference type="PROSITE" id="PS50835">
    <property type="entry name" value="IG_LIKE"/>
    <property type="match status" value="5"/>
</dbReference>
<evidence type="ECO:0000313" key="8">
    <source>
        <dbReference type="Proteomes" id="UP001292094"/>
    </source>
</evidence>
<dbReference type="InterPro" id="IPR036179">
    <property type="entry name" value="Ig-like_dom_sf"/>
</dbReference>
<feature type="region of interest" description="Disordered" evidence="4">
    <location>
        <begin position="779"/>
        <end position="833"/>
    </location>
</feature>
<dbReference type="Gene3D" id="2.60.40.10">
    <property type="entry name" value="Immunoglobulins"/>
    <property type="match status" value="5"/>
</dbReference>
<dbReference type="SMART" id="SM00408">
    <property type="entry name" value="IGc2"/>
    <property type="match status" value="3"/>
</dbReference>
<feature type="domain" description="Ig-like" evidence="6">
    <location>
        <begin position="367"/>
        <end position="459"/>
    </location>
</feature>
<dbReference type="Pfam" id="PF08205">
    <property type="entry name" value="C2-set_2"/>
    <property type="match status" value="1"/>
</dbReference>
<accession>A0AAE1NS52</accession>
<name>A0AAE1NS52_9EUCA</name>
<evidence type="ECO:0000259" key="6">
    <source>
        <dbReference type="PROSITE" id="PS50835"/>
    </source>
</evidence>
<evidence type="ECO:0000313" key="7">
    <source>
        <dbReference type="EMBL" id="KAK4294521.1"/>
    </source>
</evidence>
<dbReference type="InterPro" id="IPR003598">
    <property type="entry name" value="Ig_sub2"/>
</dbReference>
<evidence type="ECO:0000256" key="5">
    <source>
        <dbReference type="SAM" id="Phobius"/>
    </source>
</evidence>
<dbReference type="InterPro" id="IPR003599">
    <property type="entry name" value="Ig_sub"/>
</dbReference>
<feature type="domain" description="Ig-like" evidence="6">
    <location>
        <begin position="267"/>
        <end position="356"/>
    </location>
</feature>
<reference evidence="7" key="1">
    <citation type="submission" date="2023-11" db="EMBL/GenBank/DDBJ databases">
        <title>Genome assemblies of two species of porcelain crab, Petrolisthes cinctipes and Petrolisthes manimaculis (Anomura: Porcellanidae).</title>
        <authorList>
            <person name="Angst P."/>
        </authorList>
    </citation>
    <scope>NUCLEOTIDE SEQUENCE</scope>
    <source>
        <strain evidence="7">PB745_02</strain>
        <tissue evidence="7">Gill</tissue>
    </source>
</reference>
<dbReference type="Pfam" id="PF00047">
    <property type="entry name" value="ig"/>
    <property type="match status" value="1"/>
</dbReference>
<dbReference type="GO" id="GO:0016020">
    <property type="term" value="C:membrane"/>
    <property type="evidence" value="ECO:0007669"/>
    <property type="project" value="UniProtKB-SubCell"/>
</dbReference>
<keyword evidence="5" id="KW-1133">Transmembrane helix</keyword>
<dbReference type="PANTHER" id="PTHR23278">
    <property type="entry name" value="SIDESTEP PROTEIN"/>
    <property type="match status" value="1"/>
</dbReference>
<dbReference type="Pfam" id="PF13927">
    <property type="entry name" value="Ig_3"/>
    <property type="match status" value="1"/>
</dbReference>